<evidence type="ECO:0000256" key="1">
    <source>
        <dbReference type="SAM" id="Phobius"/>
    </source>
</evidence>
<feature type="transmembrane region" description="Helical" evidence="1">
    <location>
        <begin position="279"/>
        <end position="298"/>
    </location>
</feature>
<feature type="transmembrane region" description="Helical" evidence="1">
    <location>
        <begin position="46"/>
        <end position="66"/>
    </location>
</feature>
<feature type="transmembrane region" description="Helical" evidence="1">
    <location>
        <begin position="6"/>
        <end position="26"/>
    </location>
</feature>
<keyword evidence="1" id="KW-1133">Transmembrane helix</keyword>
<dbReference type="EMBL" id="SHMP01000003">
    <property type="protein sequence ID" value="RZV11408.1"/>
    <property type="molecule type" value="Genomic_DNA"/>
</dbReference>
<dbReference type="Proteomes" id="UP000291097">
    <property type="component" value="Unassembled WGS sequence"/>
</dbReference>
<organism evidence="2 3">
    <name type="scientific">Natrinema hispanicum</name>
    <dbReference type="NCBI Taxonomy" id="392421"/>
    <lineage>
        <taxon>Archaea</taxon>
        <taxon>Methanobacteriati</taxon>
        <taxon>Methanobacteriota</taxon>
        <taxon>Stenosarchaea group</taxon>
        <taxon>Halobacteria</taxon>
        <taxon>Halobacteriales</taxon>
        <taxon>Natrialbaceae</taxon>
        <taxon>Natrinema</taxon>
    </lineage>
</organism>
<reference evidence="2 3" key="1">
    <citation type="submission" date="2019-02" db="EMBL/GenBank/DDBJ databases">
        <title>Genomic Encyclopedia of Archaeal and Bacterial Type Strains, Phase II (KMG-II): from individual species to whole genera.</title>
        <authorList>
            <person name="Goeker M."/>
        </authorList>
    </citation>
    <scope>NUCLEOTIDE SEQUENCE [LARGE SCALE GENOMIC DNA]</scope>
    <source>
        <strain evidence="2 3">DSM 18328</strain>
    </source>
</reference>
<gene>
    <name evidence="2" type="ORF">BDK88_0286</name>
</gene>
<dbReference type="AlphaFoldDB" id="A0A482YD45"/>
<evidence type="ECO:0000313" key="2">
    <source>
        <dbReference type="EMBL" id="RZV11408.1"/>
    </source>
</evidence>
<dbReference type="RefSeq" id="WP_130498830.1">
    <property type="nucleotide sequence ID" value="NZ_SHMP01000003.1"/>
</dbReference>
<keyword evidence="1" id="KW-0472">Membrane</keyword>
<name>A0A482YD45_9EURY</name>
<evidence type="ECO:0000313" key="3">
    <source>
        <dbReference type="Proteomes" id="UP000291097"/>
    </source>
</evidence>
<comment type="caution">
    <text evidence="2">The sequence shown here is derived from an EMBL/GenBank/DDBJ whole genome shotgun (WGS) entry which is preliminary data.</text>
</comment>
<dbReference type="OrthoDB" id="242869at2157"/>
<feature type="transmembrane region" description="Helical" evidence="1">
    <location>
        <begin position="78"/>
        <end position="103"/>
    </location>
</feature>
<protein>
    <submittedName>
        <fullName evidence="2">Uncharacterized protein</fullName>
    </submittedName>
</protein>
<proteinExistence type="predicted"/>
<sequence length="304" mass="32402">MDGLTGLVALLVAFHVVVFALAPLFVDHRRRTFRRRFHVPMRPLAITWTAALLACVLLAAVGDLPLEASMGHREVRAVGLVGMLLIGGTTVGCAAIVGGLLVGRRVHRLRTGKCEPPGEIVATGRAVPTADGEPEPSPVFERPAVCWAWTLEANDRFGGDSGWTMARSGSGGVPFRVKRDAEYSDVMVDPDSAHVDIARSDSTIQPPDDPAPGRLERLADTDVGGTDHRYSEGVVASGDTVTIVGDVDADGRMIDDGSLATHVTAGEQAAVIRRLGRRALAYLVVGSVCLLVSTPKYLTWLQLR</sequence>
<accession>A0A482YD45</accession>
<keyword evidence="1" id="KW-0812">Transmembrane</keyword>